<reference evidence="1" key="1">
    <citation type="submission" date="2022-05" db="EMBL/GenBank/DDBJ databases">
        <title>Chromosome-level genome of Chaenocephalus aceratus.</title>
        <authorList>
            <person name="Park H."/>
        </authorList>
    </citation>
    <scope>NUCLEOTIDE SEQUENCE</scope>
    <source>
        <strain evidence="1">KU_202001</strain>
    </source>
</reference>
<sequence length="107" mass="11558">VARVGGQEDGGHEGCVPGFQVKHYQVAYSGAFQKGQALIQDCSAEAQIHLGAHEEAARYIPSRLPHSENCNVQSQLRIAATTYPACSSGTFRQYPSARLYSVCTEIS</sequence>
<comment type="caution">
    <text evidence="1">The sequence shown here is derived from an EMBL/GenBank/DDBJ whole genome shotgun (WGS) entry which is preliminary data.</text>
</comment>
<evidence type="ECO:0000313" key="2">
    <source>
        <dbReference type="Proteomes" id="UP001057452"/>
    </source>
</evidence>
<accession>A0ACB9XDE9</accession>
<feature type="non-terminal residue" evidence="1">
    <location>
        <position position="107"/>
    </location>
</feature>
<protein>
    <submittedName>
        <fullName evidence="1">Uncharacterized protein</fullName>
    </submittedName>
</protein>
<keyword evidence="2" id="KW-1185">Reference proteome</keyword>
<evidence type="ECO:0000313" key="1">
    <source>
        <dbReference type="EMBL" id="KAI4825064.1"/>
    </source>
</evidence>
<gene>
    <name evidence="1" type="ORF">KUCAC02_020763</name>
</gene>
<dbReference type="Proteomes" id="UP001057452">
    <property type="component" value="Chromosome 6"/>
</dbReference>
<proteinExistence type="predicted"/>
<organism evidence="1 2">
    <name type="scientific">Chaenocephalus aceratus</name>
    <name type="common">Blackfin icefish</name>
    <name type="synonym">Chaenichthys aceratus</name>
    <dbReference type="NCBI Taxonomy" id="36190"/>
    <lineage>
        <taxon>Eukaryota</taxon>
        <taxon>Metazoa</taxon>
        <taxon>Chordata</taxon>
        <taxon>Craniata</taxon>
        <taxon>Vertebrata</taxon>
        <taxon>Euteleostomi</taxon>
        <taxon>Actinopterygii</taxon>
        <taxon>Neopterygii</taxon>
        <taxon>Teleostei</taxon>
        <taxon>Neoteleostei</taxon>
        <taxon>Acanthomorphata</taxon>
        <taxon>Eupercaria</taxon>
        <taxon>Perciformes</taxon>
        <taxon>Notothenioidei</taxon>
        <taxon>Channichthyidae</taxon>
        <taxon>Chaenocephalus</taxon>
    </lineage>
</organism>
<feature type="non-terminal residue" evidence="1">
    <location>
        <position position="1"/>
    </location>
</feature>
<dbReference type="EMBL" id="CM043790">
    <property type="protein sequence ID" value="KAI4825064.1"/>
    <property type="molecule type" value="Genomic_DNA"/>
</dbReference>
<name>A0ACB9XDE9_CHAAC</name>